<dbReference type="EMBL" id="LGAP01000012">
    <property type="protein sequence ID" value="KOF17210.1"/>
    <property type="molecule type" value="Genomic_DNA"/>
</dbReference>
<dbReference type="CDD" id="cd13585">
    <property type="entry name" value="PBP2_TMBP_like"/>
    <property type="match status" value="1"/>
</dbReference>
<dbReference type="SUPFAM" id="SSF53850">
    <property type="entry name" value="Periplasmic binding protein-like II"/>
    <property type="match status" value="1"/>
</dbReference>
<dbReference type="OrthoDB" id="5897001at2"/>
<feature type="chain" id="PRO_5005581320" evidence="5">
    <location>
        <begin position="26"/>
        <end position="410"/>
    </location>
</feature>
<dbReference type="GO" id="GO:0015768">
    <property type="term" value="P:maltose transport"/>
    <property type="evidence" value="ECO:0007669"/>
    <property type="project" value="TreeGrafter"/>
</dbReference>
<evidence type="ECO:0000256" key="5">
    <source>
        <dbReference type="SAM" id="SignalP"/>
    </source>
</evidence>
<evidence type="ECO:0000313" key="7">
    <source>
        <dbReference type="Proteomes" id="UP000037425"/>
    </source>
</evidence>
<evidence type="ECO:0000256" key="3">
    <source>
        <dbReference type="ARBA" id="ARBA00022729"/>
    </source>
</evidence>
<dbReference type="GO" id="GO:1901982">
    <property type="term" value="F:maltose binding"/>
    <property type="evidence" value="ECO:0007669"/>
    <property type="project" value="TreeGrafter"/>
</dbReference>
<keyword evidence="2" id="KW-0813">Transport</keyword>
<comment type="similarity">
    <text evidence="1">Belongs to the bacterial solute-binding protein 1 family.</text>
</comment>
<comment type="caution">
    <text evidence="6">The sequence shown here is derived from an EMBL/GenBank/DDBJ whole genome shotgun (WGS) entry which is preliminary data.</text>
</comment>
<dbReference type="AlphaFoldDB" id="A0A0L8BRP3"/>
<organism evidence="6 7">
    <name type="scientific">Ensifer adhaerens</name>
    <name type="common">Sinorhizobium morelense</name>
    <dbReference type="NCBI Taxonomy" id="106592"/>
    <lineage>
        <taxon>Bacteria</taxon>
        <taxon>Pseudomonadati</taxon>
        <taxon>Pseudomonadota</taxon>
        <taxon>Alphaproteobacteria</taxon>
        <taxon>Hyphomicrobiales</taxon>
        <taxon>Rhizobiaceae</taxon>
        <taxon>Sinorhizobium/Ensifer group</taxon>
        <taxon>Ensifer</taxon>
    </lineage>
</organism>
<gene>
    <name evidence="6" type="ORF">AC244_18590</name>
</gene>
<evidence type="ECO:0000256" key="1">
    <source>
        <dbReference type="ARBA" id="ARBA00008520"/>
    </source>
</evidence>
<evidence type="ECO:0000313" key="6">
    <source>
        <dbReference type="EMBL" id="KOF17210.1"/>
    </source>
</evidence>
<keyword evidence="4" id="KW-0574">Periplasm</keyword>
<feature type="signal peptide" evidence="5">
    <location>
        <begin position="1"/>
        <end position="25"/>
    </location>
</feature>
<accession>A0A0L8BRP3</accession>
<reference evidence="7" key="1">
    <citation type="submission" date="2015-07" db="EMBL/GenBank/DDBJ databases">
        <title>Whole genome sequence of an Ensifer adhaerens strain isolated from a cave pool in the Wind Cave National Park.</title>
        <authorList>
            <person name="Eng W.W.H."/>
            <person name="Gan H.M."/>
            <person name="Barton H.A."/>
            <person name="Savka M.A."/>
        </authorList>
    </citation>
    <scope>NUCLEOTIDE SEQUENCE [LARGE SCALE GENOMIC DNA]</scope>
    <source>
        <strain evidence="7">SD006</strain>
    </source>
</reference>
<dbReference type="PATRIC" id="fig|106592.7.peg.1516"/>
<keyword evidence="3 5" id="KW-0732">Signal</keyword>
<dbReference type="GO" id="GO:0042956">
    <property type="term" value="P:maltodextrin transmembrane transport"/>
    <property type="evidence" value="ECO:0007669"/>
    <property type="project" value="TreeGrafter"/>
</dbReference>
<protein>
    <submittedName>
        <fullName evidence="6">Sugar ABC transporter substrate-binding protein</fullName>
    </submittedName>
</protein>
<evidence type="ECO:0000256" key="4">
    <source>
        <dbReference type="ARBA" id="ARBA00022764"/>
    </source>
</evidence>
<dbReference type="Proteomes" id="UP000037425">
    <property type="component" value="Unassembled WGS sequence"/>
</dbReference>
<dbReference type="Pfam" id="PF01547">
    <property type="entry name" value="SBP_bac_1"/>
    <property type="match status" value="1"/>
</dbReference>
<sequence>MQNKTKSLIGSLMVLAMTGAATARAEETLRFATWDTDESLAIQQAIAKKFEEKHPGVKVQVEPYADGYDQKLIAAFGAGSPPDVMYMWNFPQYYTSLMPLDDLIARDAAEVKPDDFPKGLMNTTRVEGKTYGMPSGFTTQVVFYNKDMFAKAGVEEPKDGWTWDDLRAKAAKFRDEKNKVYGFAVDAKPDPYDFEQFLWSNGTKYISDDGKQIDGYMNSDGAAQVLDMFGDMAKKQEAITLNLGDDTSGSTLFKGGKIAMFQSAMWSKAGIDAAGFKYGVAPLPKFGDKTAHSALGVSAISIAKDAAHADLAWEFVKFFSSPEAVAMRTNDLPVRISVAEEKGMTTDPIYKPFFDILATSNTETHAFLKNANWGKVQDNLARAIEATMIDQGNAKQHLDDAVSRSKRLIK</sequence>
<dbReference type="Gene3D" id="3.40.190.10">
    <property type="entry name" value="Periplasmic binding protein-like II"/>
    <property type="match status" value="1"/>
</dbReference>
<evidence type="ECO:0000256" key="2">
    <source>
        <dbReference type="ARBA" id="ARBA00022448"/>
    </source>
</evidence>
<dbReference type="PANTHER" id="PTHR30061:SF50">
    <property type="entry name" value="MALTOSE_MALTODEXTRIN-BINDING PERIPLASMIC PROTEIN"/>
    <property type="match status" value="1"/>
</dbReference>
<dbReference type="InterPro" id="IPR006059">
    <property type="entry name" value="SBP"/>
</dbReference>
<dbReference type="GO" id="GO:0055052">
    <property type="term" value="C:ATP-binding cassette (ABC) transporter complex, substrate-binding subunit-containing"/>
    <property type="evidence" value="ECO:0007669"/>
    <property type="project" value="TreeGrafter"/>
</dbReference>
<dbReference type="PANTHER" id="PTHR30061">
    <property type="entry name" value="MALTOSE-BINDING PERIPLASMIC PROTEIN"/>
    <property type="match status" value="1"/>
</dbReference>
<proteinExistence type="inferred from homology"/>
<dbReference type="RefSeq" id="WP_053250293.1">
    <property type="nucleotide sequence ID" value="NZ_LGAP01000012.1"/>
</dbReference>
<name>A0A0L8BRP3_ENSAD</name>